<keyword evidence="2" id="KW-0433">Leucine-rich repeat</keyword>
<gene>
    <name evidence="8" type="ORF">RchiOBHm_Chr5g0080071</name>
</gene>
<dbReference type="GO" id="GO:0043531">
    <property type="term" value="F:ADP binding"/>
    <property type="evidence" value="ECO:0007669"/>
    <property type="project" value="InterPro"/>
</dbReference>
<dbReference type="GO" id="GO:0005524">
    <property type="term" value="F:ATP binding"/>
    <property type="evidence" value="ECO:0007669"/>
    <property type="project" value="UniProtKB-KW"/>
</dbReference>
<keyword evidence="6" id="KW-0067">ATP-binding</keyword>
<comment type="similarity">
    <text evidence="1">Belongs to the disease resistance NB-LRR family.</text>
</comment>
<dbReference type="Gene3D" id="1.10.8.430">
    <property type="entry name" value="Helical domain of apoptotic protease-activating factors"/>
    <property type="match status" value="1"/>
</dbReference>
<dbReference type="InterPro" id="IPR002182">
    <property type="entry name" value="NB-ARC"/>
</dbReference>
<keyword evidence="4" id="KW-0547">Nucleotide-binding</keyword>
<keyword evidence="8" id="KW-0378">Hydrolase</keyword>
<dbReference type="Gramene" id="PRQ35441">
    <property type="protein sequence ID" value="PRQ35441"/>
    <property type="gene ID" value="RchiOBHm_Chr5g0080071"/>
</dbReference>
<dbReference type="InterPro" id="IPR042197">
    <property type="entry name" value="Apaf_helical"/>
</dbReference>
<evidence type="ECO:0000256" key="3">
    <source>
        <dbReference type="ARBA" id="ARBA00022737"/>
    </source>
</evidence>
<comment type="caution">
    <text evidence="8">The sequence shown here is derived from an EMBL/GenBank/DDBJ whole genome shotgun (WGS) entry which is preliminary data.</text>
</comment>
<dbReference type="Gene3D" id="1.10.10.10">
    <property type="entry name" value="Winged helix-like DNA-binding domain superfamily/Winged helix DNA-binding domain"/>
    <property type="match status" value="1"/>
</dbReference>
<keyword evidence="5" id="KW-0611">Plant defense</keyword>
<dbReference type="PANTHER" id="PTHR33463:SF203">
    <property type="entry name" value="AAA+ ATPASE DOMAIN-CONTAINING PROTEIN"/>
    <property type="match status" value="1"/>
</dbReference>
<evidence type="ECO:0000313" key="9">
    <source>
        <dbReference type="Proteomes" id="UP000238479"/>
    </source>
</evidence>
<dbReference type="InterPro" id="IPR036388">
    <property type="entry name" value="WH-like_DNA-bd_sf"/>
</dbReference>
<feature type="domain" description="NB-ARC" evidence="7">
    <location>
        <begin position="28"/>
        <end position="219"/>
    </location>
</feature>
<evidence type="ECO:0000256" key="5">
    <source>
        <dbReference type="ARBA" id="ARBA00022821"/>
    </source>
</evidence>
<evidence type="ECO:0000256" key="2">
    <source>
        <dbReference type="ARBA" id="ARBA00022614"/>
    </source>
</evidence>
<dbReference type="PRINTS" id="PR00364">
    <property type="entry name" value="DISEASERSIST"/>
</dbReference>
<name>A0A2P6QMP3_ROSCH</name>
<dbReference type="InterPro" id="IPR027417">
    <property type="entry name" value="P-loop_NTPase"/>
</dbReference>
<dbReference type="Gene3D" id="3.80.10.10">
    <property type="entry name" value="Ribonuclease Inhibitor"/>
    <property type="match status" value="1"/>
</dbReference>
<evidence type="ECO:0000313" key="8">
    <source>
        <dbReference type="EMBL" id="PRQ35441.1"/>
    </source>
</evidence>
<dbReference type="EMBL" id="PDCK01000043">
    <property type="protein sequence ID" value="PRQ35441.1"/>
    <property type="molecule type" value="Genomic_DNA"/>
</dbReference>
<dbReference type="GO" id="GO:0006952">
    <property type="term" value="P:defense response"/>
    <property type="evidence" value="ECO:0007669"/>
    <property type="project" value="UniProtKB-KW"/>
</dbReference>
<dbReference type="OMA" id="NENIHMI"/>
<organism evidence="8 9">
    <name type="scientific">Rosa chinensis</name>
    <name type="common">China rose</name>
    <dbReference type="NCBI Taxonomy" id="74649"/>
    <lineage>
        <taxon>Eukaryota</taxon>
        <taxon>Viridiplantae</taxon>
        <taxon>Streptophyta</taxon>
        <taxon>Embryophyta</taxon>
        <taxon>Tracheophyta</taxon>
        <taxon>Spermatophyta</taxon>
        <taxon>Magnoliopsida</taxon>
        <taxon>eudicotyledons</taxon>
        <taxon>Gunneridae</taxon>
        <taxon>Pentapetalae</taxon>
        <taxon>rosids</taxon>
        <taxon>fabids</taxon>
        <taxon>Rosales</taxon>
        <taxon>Rosaceae</taxon>
        <taxon>Rosoideae</taxon>
        <taxon>Rosoideae incertae sedis</taxon>
        <taxon>Rosa</taxon>
    </lineage>
</organism>
<dbReference type="InterPro" id="IPR001611">
    <property type="entry name" value="Leu-rich_rpt"/>
</dbReference>
<dbReference type="GO" id="GO:0016787">
    <property type="term" value="F:hydrolase activity"/>
    <property type="evidence" value="ECO:0007669"/>
    <property type="project" value="UniProtKB-KW"/>
</dbReference>
<evidence type="ECO:0000256" key="6">
    <source>
        <dbReference type="ARBA" id="ARBA00022840"/>
    </source>
</evidence>
<dbReference type="SUPFAM" id="SSF52540">
    <property type="entry name" value="P-loop containing nucleoside triphosphate hydrolases"/>
    <property type="match status" value="1"/>
</dbReference>
<dbReference type="Gene3D" id="3.40.50.300">
    <property type="entry name" value="P-loop containing nucleotide triphosphate hydrolases"/>
    <property type="match status" value="1"/>
</dbReference>
<dbReference type="SUPFAM" id="SSF52058">
    <property type="entry name" value="L domain-like"/>
    <property type="match status" value="1"/>
</dbReference>
<dbReference type="InterPro" id="IPR032675">
    <property type="entry name" value="LRR_dom_sf"/>
</dbReference>
<dbReference type="FunFam" id="1.10.10.10:FF:000322">
    <property type="entry name" value="Probable disease resistance protein At1g63360"/>
    <property type="match status" value="1"/>
</dbReference>
<proteinExistence type="inferred from homology"/>
<sequence>MKSMWSKVKQRVVEINTGGFEVFEATRQAMDEVMNALNDDKVTAVGVYGMGGVGKTIMVEHVSQQAQNTGLFDHVIMVVVTQSPDLRKIQGMLADQLGVGLQETTVRKIQGTLANQFGTFADQFGIKLEESTQSSRAARLSKEIMRRNKILIILDDIWERIDLSRIGIPSYKELQNCNSKVLLTTRIRNVCHVMGCQENITLSTLSEEDSWTLFVRNAGRFSESTKFEDVARKVARECAGLPIAVIKVARALGNKFLAEWKEAAQRLEKSQTANPDHGEDAFRCIKLSYDYLKEEDSKSCFLLCCLFPEDYDIPIEDLFKYAIGKGFFRRAKTIEEARGTADSVVRYLKDSSLLLDSEKKGCVRMHDVIRDTALNIAKSEDGHGFLVKAGCGLQDWPRQLHEGYSAVSLMENDISKLPEEELVCPKLKILLLQGNNHLEEIPEAFFQSSNALMVLDLSHTSITSLPQSFSLLTNLQALYFESCPMIDFSNLRTLKKLEILSMRGNVIRELSREIGNLTNLRMLDITGGLIGKIPPKVISDGAVKLRKKEKKLLAFMR</sequence>
<protein>
    <submittedName>
        <fullName evidence="8">Putative P-loop containing nucleoside triphosphate hydrolase, leucine-rich repeat domain, L</fullName>
    </submittedName>
</protein>
<keyword evidence="3" id="KW-0677">Repeat</keyword>
<reference evidence="8 9" key="1">
    <citation type="journal article" date="2018" name="Nat. Genet.">
        <title>The Rosa genome provides new insights in the design of modern roses.</title>
        <authorList>
            <person name="Bendahmane M."/>
        </authorList>
    </citation>
    <scope>NUCLEOTIDE SEQUENCE [LARGE SCALE GENOMIC DNA]</scope>
    <source>
        <strain evidence="9">cv. Old Blush</strain>
    </source>
</reference>
<evidence type="ECO:0000259" key="7">
    <source>
        <dbReference type="Pfam" id="PF00931"/>
    </source>
</evidence>
<dbReference type="Pfam" id="PF13855">
    <property type="entry name" value="LRR_8"/>
    <property type="match status" value="1"/>
</dbReference>
<evidence type="ECO:0000256" key="4">
    <source>
        <dbReference type="ARBA" id="ARBA00022741"/>
    </source>
</evidence>
<keyword evidence="9" id="KW-1185">Reference proteome</keyword>
<accession>A0A2P6QMP3</accession>
<evidence type="ECO:0000256" key="1">
    <source>
        <dbReference type="ARBA" id="ARBA00008894"/>
    </source>
</evidence>
<dbReference type="InterPro" id="IPR050905">
    <property type="entry name" value="Plant_NBS-LRR"/>
</dbReference>
<dbReference type="Pfam" id="PF00931">
    <property type="entry name" value="NB-ARC"/>
    <property type="match status" value="1"/>
</dbReference>
<dbReference type="Proteomes" id="UP000238479">
    <property type="component" value="Chromosome 5"/>
</dbReference>
<dbReference type="AlphaFoldDB" id="A0A2P6QMP3"/>
<dbReference type="PANTHER" id="PTHR33463">
    <property type="entry name" value="NB-ARC DOMAIN-CONTAINING PROTEIN-RELATED"/>
    <property type="match status" value="1"/>
</dbReference>